<keyword evidence="1" id="KW-1133">Transmembrane helix</keyword>
<protein>
    <submittedName>
        <fullName evidence="2">Membrane protein</fullName>
    </submittedName>
</protein>
<keyword evidence="1" id="KW-0812">Transmembrane</keyword>
<reference evidence="2 3" key="1">
    <citation type="submission" date="2014-09" db="EMBL/GenBank/DDBJ databases">
        <authorList>
            <person name="McGinnis J.M."/>
            <person name="Wolfgang W.J."/>
        </authorList>
    </citation>
    <scope>NUCLEOTIDE SEQUENCE [LARGE SCALE GENOMIC DNA]</scope>
    <source>
        <strain evidence="2 3">5503</strain>
    </source>
</reference>
<dbReference type="InterPro" id="IPR012666">
    <property type="entry name" value="CbtA_put"/>
</dbReference>
<accession>A0A099GJ56</accession>
<evidence type="ECO:0000313" key="2">
    <source>
        <dbReference type="EMBL" id="KGJ22188.1"/>
    </source>
</evidence>
<keyword evidence="1" id="KW-0472">Membrane</keyword>
<feature type="transmembrane region" description="Helical" evidence="1">
    <location>
        <begin position="213"/>
        <end position="235"/>
    </location>
</feature>
<name>A0A099GJ56_9RHOB</name>
<dbReference type="RefSeq" id="WP_036709660.1">
    <property type="nucleotide sequence ID" value="NZ_JRKQ01000044.1"/>
</dbReference>
<evidence type="ECO:0000313" key="3">
    <source>
        <dbReference type="Proteomes" id="UP000029858"/>
    </source>
</evidence>
<sequence>MVGQLLLRGMIAGLIAAVLAFGVAYVFGEPEVNYAIGFEERAAIAAGEDPGAEPELVSRAVQSTIGLATGILAYGTAVGGLFALVFAFVYGRATGLATRATAAVLAVVAWITIVLVPQVKYGPNPPAVGSAETIGARTALFFLMLVISIALTVLAVQLARRLWAERGGWTAGLVAGFAWLAAVVAVLLALPAINEVPPGFAADSLWRFRMISLGIHAVLWAGIGLIFGALAEPLVEGPCLRRRALA</sequence>
<feature type="transmembrane region" description="Helical" evidence="1">
    <location>
        <begin position="65"/>
        <end position="90"/>
    </location>
</feature>
<proteinExistence type="predicted"/>
<dbReference type="AlphaFoldDB" id="A0A099GJ56"/>
<feature type="transmembrane region" description="Helical" evidence="1">
    <location>
        <begin position="139"/>
        <end position="159"/>
    </location>
</feature>
<feature type="transmembrane region" description="Helical" evidence="1">
    <location>
        <begin position="171"/>
        <end position="193"/>
    </location>
</feature>
<dbReference type="EMBL" id="JRKQ01000044">
    <property type="protein sequence ID" value="KGJ22188.1"/>
    <property type="molecule type" value="Genomic_DNA"/>
</dbReference>
<dbReference type="Pfam" id="PF09490">
    <property type="entry name" value="CbtA"/>
    <property type="match status" value="1"/>
</dbReference>
<feature type="transmembrane region" description="Helical" evidence="1">
    <location>
        <begin position="5"/>
        <end position="27"/>
    </location>
</feature>
<reference evidence="2 3" key="2">
    <citation type="submission" date="2014-10" db="EMBL/GenBank/DDBJ databases">
        <title>Paracoccus sanguinis sp. nov., isolated from clinical specimens of New York State patients.</title>
        <authorList>
            <person name="Mingle L.A."/>
            <person name="Cole J.A."/>
            <person name="Lapierre P."/>
            <person name="Musser K.A."/>
        </authorList>
    </citation>
    <scope>NUCLEOTIDE SEQUENCE [LARGE SCALE GENOMIC DNA]</scope>
    <source>
        <strain evidence="2 3">5503</strain>
    </source>
</reference>
<comment type="caution">
    <text evidence="2">The sequence shown here is derived from an EMBL/GenBank/DDBJ whole genome shotgun (WGS) entry which is preliminary data.</text>
</comment>
<gene>
    <name evidence="2" type="ORF">IX56_09715</name>
</gene>
<dbReference type="Proteomes" id="UP000029858">
    <property type="component" value="Unassembled WGS sequence"/>
</dbReference>
<feature type="transmembrane region" description="Helical" evidence="1">
    <location>
        <begin position="102"/>
        <end position="119"/>
    </location>
</feature>
<organism evidence="2 3">
    <name type="scientific">Paracoccus sanguinis</name>
    <dbReference type="NCBI Taxonomy" id="1545044"/>
    <lineage>
        <taxon>Bacteria</taxon>
        <taxon>Pseudomonadati</taxon>
        <taxon>Pseudomonadota</taxon>
        <taxon>Alphaproteobacteria</taxon>
        <taxon>Rhodobacterales</taxon>
        <taxon>Paracoccaceae</taxon>
        <taxon>Paracoccus</taxon>
    </lineage>
</organism>
<evidence type="ECO:0000256" key="1">
    <source>
        <dbReference type="SAM" id="Phobius"/>
    </source>
</evidence>